<keyword evidence="1" id="KW-0723">Serine/threonine-protein kinase</keyword>
<dbReference type="SUPFAM" id="SSF56112">
    <property type="entry name" value="Protein kinase-like (PK-like)"/>
    <property type="match status" value="2"/>
</dbReference>
<keyword evidence="9" id="KW-1185">Reference proteome</keyword>
<keyword evidence="2" id="KW-0808">Transferase</keyword>
<dbReference type="Gene3D" id="1.10.510.10">
    <property type="entry name" value="Transferase(Phosphotransferase) domain 1"/>
    <property type="match status" value="3"/>
</dbReference>
<proteinExistence type="predicted"/>
<feature type="domain" description="Protein kinase" evidence="7">
    <location>
        <begin position="38"/>
        <end position="308"/>
    </location>
</feature>
<evidence type="ECO:0000256" key="2">
    <source>
        <dbReference type="ARBA" id="ARBA00022679"/>
    </source>
</evidence>
<evidence type="ECO:0000256" key="4">
    <source>
        <dbReference type="ARBA" id="ARBA00022777"/>
    </source>
</evidence>
<dbReference type="Pfam" id="PF07714">
    <property type="entry name" value="PK_Tyr_Ser-Thr"/>
    <property type="match status" value="1"/>
</dbReference>
<evidence type="ECO:0000256" key="3">
    <source>
        <dbReference type="ARBA" id="ARBA00022741"/>
    </source>
</evidence>
<name>A0AAD8RYX5_LOLMU</name>
<evidence type="ECO:0000256" key="5">
    <source>
        <dbReference type="ARBA" id="ARBA00022840"/>
    </source>
</evidence>
<sequence length="687" mass="77409">MDHEASTSHDLLERMLLDESAEPTSLPLSLLQYVTNRFSPDHQIGSGGFAVVYKGVVGEGMVAVKKLFNTFDIHENKFHEEVKCLIKAKHKNIVRFLGYCADTQGKMENYEGMLVMADQRNWLLCFEYVPNGNLDKHITDASCGLEWKERYRIINGICEGLLFLHEKRILHLDLKPANILIDNQMVPKIADFGLSRCLGEDQTRAITKNLCGTLGYMDPEYLKSGKITFASGIYSLGVIIMEILTGLKGYLKAENVVESWMNRLQASEGDMRLVQVRVCTGIGIECMDLDPNKRPVARDIIGRLNEMTNDTVYSTYETPISSSSVELQVSLPREQSGEKIKKIATESLEKVDVEEHPEISEDFVEPVGKLHLQESQQKLGQISLSGAQETEKKVNRPGAIISRSISSVFFKLSNLDIFKRKERMTVHRNYNHVSDNVKIFRMKELEPIIRDINLIGKGDFTEVYKGVLADALVVVKKPISSYGIDNWVFEREVGILSQMVHKNIVRFIGCCLEMDSPILVHEFISRGSLDDILHRVDNEPLNIDVRLTIVTESAQGLAYMHSGAGFTVIHGNVKPGNILLCENFVPKISGFFISSFGVVILEVISRKKASIHSDYKSLVRSFLEVHEKGNKATELFDKEIAVTTGDLEILDSLAEIAVECLNLDVDRRPKMADVAQRLLTLQRYHRT</sequence>
<dbReference type="InterPro" id="IPR001245">
    <property type="entry name" value="Ser-Thr/Tyr_kinase_cat_dom"/>
</dbReference>
<dbReference type="GO" id="GO:0004674">
    <property type="term" value="F:protein serine/threonine kinase activity"/>
    <property type="evidence" value="ECO:0007669"/>
    <property type="project" value="UniProtKB-KW"/>
</dbReference>
<dbReference type="PANTHER" id="PTHR45707">
    <property type="entry name" value="C2 CALCIUM/LIPID-BINDING PLANT PHOSPHORIBOSYLTRANSFERASE FAMILY PROTEIN"/>
    <property type="match status" value="1"/>
</dbReference>
<dbReference type="InterPro" id="IPR008271">
    <property type="entry name" value="Ser/Thr_kinase_AS"/>
</dbReference>
<feature type="domain" description="Protein kinase" evidence="7">
    <location>
        <begin position="449"/>
        <end position="687"/>
    </location>
</feature>
<evidence type="ECO:0000259" key="7">
    <source>
        <dbReference type="PROSITE" id="PS50011"/>
    </source>
</evidence>
<dbReference type="GO" id="GO:0005524">
    <property type="term" value="F:ATP binding"/>
    <property type="evidence" value="ECO:0007669"/>
    <property type="project" value="UniProtKB-UniRule"/>
</dbReference>
<protein>
    <recommendedName>
        <fullName evidence="7">Protein kinase domain-containing protein</fullName>
    </recommendedName>
</protein>
<comment type="caution">
    <text evidence="8">The sequence shown here is derived from an EMBL/GenBank/DDBJ whole genome shotgun (WGS) entry which is preliminary data.</text>
</comment>
<dbReference type="FunFam" id="1.10.510.10:FF:000870">
    <property type="entry name" value="OSJNBa0016N04.16-like protein"/>
    <property type="match status" value="1"/>
</dbReference>
<evidence type="ECO:0000313" key="8">
    <source>
        <dbReference type="EMBL" id="KAK1642144.1"/>
    </source>
</evidence>
<dbReference type="Pfam" id="PF00069">
    <property type="entry name" value="Pkinase"/>
    <property type="match status" value="1"/>
</dbReference>
<dbReference type="PROSITE" id="PS00108">
    <property type="entry name" value="PROTEIN_KINASE_ST"/>
    <property type="match status" value="1"/>
</dbReference>
<dbReference type="SMART" id="SM00220">
    <property type="entry name" value="S_TKc"/>
    <property type="match status" value="2"/>
</dbReference>
<accession>A0AAD8RYX5</accession>
<keyword evidence="3 6" id="KW-0547">Nucleotide-binding</keyword>
<dbReference type="Proteomes" id="UP001231189">
    <property type="component" value="Unassembled WGS sequence"/>
</dbReference>
<evidence type="ECO:0000256" key="1">
    <source>
        <dbReference type="ARBA" id="ARBA00022527"/>
    </source>
</evidence>
<organism evidence="8 9">
    <name type="scientific">Lolium multiflorum</name>
    <name type="common">Italian ryegrass</name>
    <name type="synonym">Lolium perenne subsp. multiflorum</name>
    <dbReference type="NCBI Taxonomy" id="4521"/>
    <lineage>
        <taxon>Eukaryota</taxon>
        <taxon>Viridiplantae</taxon>
        <taxon>Streptophyta</taxon>
        <taxon>Embryophyta</taxon>
        <taxon>Tracheophyta</taxon>
        <taxon>Spermatophyta</taxon>
        <taxon>Magnoliopsida</taxon>
        <taxon>Liliopsida</taxon>
        <taxon>Poales</taxon>
        <taxon>Poaceae</taxon>
        <taxon>BOP clade</taxon>
        <taxon>Pooideae</taxon>
        <taxon>Poodae</taxon>
        <taxon>Poeae</taxon>
        <taxon>Poeae Chloroplast Group 2 (Poeae type)</taxon>
        <taxon>Loliodinae</taxon>
        <taxon>Loliinae</taxon>
        <taxon>Lolium</taxon>
    </lineage>
</organism>
<reference evidence="8" key="1">
    <citation type="submission" date="2023-07" db="EMBL/GenBank/DDBJ databases">
        <title>A chromosome-level genome assembly of Lolium multiflorum.</title>
        <authorList>
            <person name="Chen Y."/>
            <person name="Copetti D."/>
            <person name="Kolliker R."/>
            <person name="Studer B."/>
        </authorList>
    </citation>
    <scope>NUCLEOTIDE SEQUENCE</scope>
    <source>
        <strain evidence="8">02402/16</strain>
        <tissue evidence="8">Leaf</tissue>
    </source>
</reference>
<feature type="binding site" evidence="6">
    <location>
        <position position="66"/>
    </location>
    <ligand>
        <name>ATP</name>
        <dbReference type="ChEBI" id="CHEBI:30616"/>
    </ligand>
</feature>
<dbReference type="PROSITE" id="PS50011">
    <property type="entry name" value="PROTEIN_KINASE_DOM"/>
    <property type="match status" value="2"/>
</dbReference>
<dbReference type="PROSITE" id="PS00107">
    <property type="entry name" value="PROTEIN_KINASE_ATP"/>
    <property type="match status" value="1"/>
</dbReference>
<dbReference type="PANTHER" id="PTHR45707:SF69">
    <property type="entry name" value="CALCIUM-DEPENDENT LIPID-BINDING (CALB DOMAIN) PLANT PHOSPHORIBOSYLTRANSFERASE FAMILY PROTEIN"/>
    <property type="match status" value="1"/>
</dbReference>
<keyword evidence="5 6" id="KW-0067">ATP-binding</keyword>
<gene>
    <name evidence="8" type="ORF">QYE76_059949</name>
</gene>
<evidence type="ECO:0000256" key="6">
    <source>
        <dbReference type="PROSITE-ProRule" id="PRU10141"/>
    </source>
</evidence>
<dbReference type="AlphaFoldDB" id="A0AAD8RYX5"/>
<dbReference type="EMBL" id="JAUUTY010000004">
    <property type="protein sequence ID" value="KAK1642144.1"/>
    <property type="molecule type" value="Genomic_DNA"/>
</dbReference>
<evidence type="ECO:0000313" key="9">
    <source>
        <dbReference type="Proteomes" id="UP001231189"/>
    </source>
</evidence>
<dbReference type="InterPro" id="IPR017441">
    <property type="entry name" value="Protein_kinase_ATP_BS"/>
</dbReference>
<dbReference type="Gene3D" id="3.30.200.20">
    <property type="entry name" value="Phosphorylase Kinase, domain 1"/>
    <property type="match status" value="1"/>
</dbReference>
<dbReference type="InterPro" id="IPR011009">
    <property type="entry name" value="Kinase-like_dom_sf"/>
</dbReference>
<keyword evidence="4" id="KW-0418">Kinase</keyword>
<dbReference type="InterPro" id="IPR000719">
    <property type="entry name" value="Prot_kinase_dom"/>
</dbReference>